<evidence type="ECO:0000313" key="1">
    <source>
        <dbReference type="EMBL" id="GKX65536.1"/>
    </source>
</evidence>
<reference evidence="1" key="1">
    <citation type="journal article" date="2025" name="Int. J. Syst. Evol. Microbiol.">
        <title>Inconstantimicrobium mannanitabidum sp. nov., a novel member of the family Clostridiaceae isolated from anoxic soil under the treatment of reductive soil disinfestation.</title>
        <authorList>
            <person name="Ueki A."/>
            <person name="Tonouchi A."/>
            <person name="Honma S."/>
            <person name="Kaku N."/>
            <person name="Ueki K."/>
        </authorList>
    </citation>
    <scope>NUCLEOTIDE SEQUENCE</scope>
    <source>
        <strain evidence="1">TW13</strain>
    </source>
</reference>
<gene>
    <name evidence="1" type="ORF">rsdtw13_07940</name>
</gene>
<evidence type="ECO:0000313" key="2">
    <source>
        <dbReference type="Proteomes" id="UP001058074"/>
    </source>
</evidence>
<accession>A0ACB5R9A0</accession>
<proteinExistence type="predicted"/>
<dbReference type="Proteomes" id="UP001058074">
    <property type="component" value="Unassembled WGS sequence"/>
</dbReference>
<keyword evidence="1" id="KW-0808">Transferase</keyword>
<protein>
    <submittedName>
        <fullName evidence="1">Glycosyl transferase</fullName>
    </submittedName>
</protein>
<organism evidence="1 2">
    <name type="scientific">Inconstantimicrobium mannanitabidum</name>
    <dbReference type="NCBI Taxonomy" id="1604901"/>
    <lineage>
        <taxon>Bacteria</taxon>
        <taxon>Bacillati</taxon>
        <taxon>Bacillota</taxon>
        <taxon>Clostridia</taxon>
        <taxon>Eubacteriales</taxon>
        <taxon>Clostridiaceae</taxon>
        <taxon>Inconstantimicrobium</taxon>
    </lineage>
</organism>
<name>A0ACB5R9A0_9CLOT</name>
<keyword evidence="2" id="KW-1185">Reference proteome</keyword>
<comment type="caution">
    <text evidence="1">The sequence shown here is derived from an EMBL/GenBank/DDBJ whole genome shotgun (WGS) entry which is preliminary data.</text>
</comment>
<sequence>MISTPLVSIVSICWNRKTDICESLRKIREIDYDNLEVILVDNYSTDGTVEEVEENFKEVKLIKMFKNIGIEAYNIGFKNAKGKYIVIIDDDSFPHKQAIKRMVDKFEKDEKLGMVAFDVRNFYNYDAVTMEEIVDDNKDTKAEAQNYLMAFNGAGAGVRKDLLEKVGFYPEEFFLYWNEQDTAFRILDSGYKIQFFSDVVSYHKYSPKNRASWRAPLYYTRNAFWLIWKNYSFGESIKLTFKMIKDCLYYSMEQHTTVYIKAMFLAFKDSKKLKGKRKPVDKYIEENLRIPFNVSFTFFK</sequence>
<dbReference type="EMBL" id="BROD01000001">
    <property type="protein sequence ID" value="GKX65536.1"/>
    <property type="molecule type" value="Genomic_DNA"/>
</dbReference>